<dbReference type="SUPFAM" id="SSF52172">
    <property type="entry name" value="CheY-like"/>
    <property type="match status" value="1"/>
</dbReference>
<feature type="DNA-binding region" description="OmpR/PhoB-type" evidence="3">
    <location>
        <begin position="125"/>
        <end position="225"/>
    </location>
</feature>
<keyword evidence="1 3" id="KW-0238">DNA-binding</keyword>
<accession>A0AAE5GTW6</accession>
<dbReference type="GO" id="GO:0000976">
    <property type="term" value="F:transcription cis-regulatory region binding"/>
    <property type="evidence" value="ECO:0007669"/>
    <property type="project" value="TreeGrafter"/>
</dbReference>
<name>A0AAE5GTW6_9VIBR</name>
<dbReference type="Gene3D" id="1.10.10.10">
    <property type="entry name" value="Winged helix-like DNA-binding domain superfamily/Winged helix DNA-binding domain"/>
    <property type="match status" value="1"/>
</dbReference>
<dbReference type="EMBL" id="VTXO01000013">
    <property type="protein sequence ID" value="NOI83163.1"/>
    <property type="molecule type" value="Genomic_DNA"/>
</dbReference>
<evidence type="ECO:0000313" key="6">
    <source>
        <dbReference type="EMBL" id="NOI83163.1"/>
    </source>
</evidence>
<dbReference type="Gene3D" id="3.40.50.2300">
    <property type="match status" value="1"/>
</dbReference>
<proteinExistence type="predicted"/>
<evidence type="ECO:0000259" key="5">
    <source>
        <dbReference type="PROSITE" id="PS51755"/>
    </source>
</evidence>
<dbReference type="GO" id="GO:0005829">
    <property type="term" value="C:cytosol"/>
    <property type="evidence" value="ECO:0007669"/>
    <property type="project" value="TreeGrafter"/>
</dbReference>
<dbReference type="SMART" id="SM00448">
    <property type="entry name" value="REC"/>
    <property type="match status" value="1"/>
</dbReference>
<evidence type="ECO:0000256" key="1">
    <source>
        <dbReference type="ARBA" id="ARBA00023125"/>
    </source>
</evidence>
<dbReference type="PANTHER" id="PTHR48111:SF47">
    <property type="entry name" value="TRANSCRIPTIONAL REGULATORY PROTEIN RSTA"/>
    <property type="match status" value="1"/>
</dbReference>
<dbReference type="AlphaFoldDB" id="A0AAE5GTW6"/>
<dbReference type="RefSeq" id="WP_171325247.1">
    <property type="nucleotide sequence ID" value="NZ_VTXO01000013.1"/>
</dbReference>
<feature type="modified residue" description="4-aspartylphosphate" evidence="2">
    <location>
        <position position="53"/>
    </location>
</feature>
<dbReference type="GO" id="GO:0000156">
    <property type="term" value="F:phosphorelay response regulator activity"/>
    <property type="evidence" value="ECO:0007669"/>
    <property type="project" value="TreeGrafter"/>
</dbReference>
<comment type="caution">
    <text evidence="6">The sequence shown here is derived from an EMBL/GenBank/DDBJ whole genome shotgun (WGS) entry which is preliminary data.</text>
</comment>
<dbReference type="SMART" id="SM00862">
    <property type="entry name" value="Trans_reg_C"/>
    <property type="match status" value="1"/>
</dbReference>
<reference evidence="6 7" key="1">
    <citation type="submission" date="2019-08" db="EMBL/GenBank/DDBJ databases">
        <title>Draft genome sequencing and comparative genomics of hatchery-associated Vibrios.</title>
        <authorList>
            <person name="Kehlet-Delgado H."/>
            <person name="Mueller R.S."/>
        </authorList>
    </citation>
    <scope>NUCLEOTIDE SEQUENCE [LARGE SCALE GENOMIC DNA]</scope>
    <source>
        <strain evidence="6 7">01-65-5-1</strain>
    </source>
</reference>
<feature type="domain" description="OmpR/PhoB-type" evidence="5">
    <location>
        <begin position="125"/>
        <end position="225"/>
    </location>
</feature>
<dbReference type="Proteomes" id="UP000572722">
    <property type="component" value="Unassembled WGS sequence"/>
</dbReference>
<sequence>MAAKILIVEDDIVLADLIGGFLENEGFSIAKVNDGVLALNQIRDFQPDVVLLDLMLPKVNGAQICIEARGFYSGFIIVITASGKCSDEEELLNYGADDYITKPVKGKVLVARIEALFRRNKLLGNNEKKDDNILTLEESSKRAFYNNQEIVLTNSEFDILHILYNDLGRIVSREKCCRFVRGIPYDSQDRAIDMRIAGVRKAFTRYGIEAYEIKTYRNKGYALVVKK</sequence>
<evidence type="ECO:0000259" key="4">
    <source>
        <dbReference type="PROSITE" id="PS50110"/>
    </source>
</evidence>
<evidence type="ECO:0000256" key="2">
    <source>
        <dbReference type="PROSITE-ProRule" id="PRU00169"/>
    </source>
</evidence>
<protein>
    <submittedName>
        <fullName evidence="6">Response regulator transcription factor</fullName>
    </submittedName>
</protein>
<feature type="domain" description="Response regulatory" evidence="4">
    <location>
        <begin position="4"/>
        <end position="117"/>
    </location>
</feature>
<dbReference type="InterPro" id="IPR039420">
    <property type="entry name" value="WalR-like"/>
</dbReference>
<gene>
    <name evidence="6" type="ORF">F0237_21115</name>
</gene>
<keyword evidence="2" id="KW-0597">Phosphoprotein</keyword>
<dbReference type="InterPro" id="IPR001867">
    <property type="entry name" value="OmpR/PhoB-type_DNA-bd"/>
</dbReference>
<dbReference type="Pfam" id="PF00072">
    <property type="entry name" value="Response_reg"/>
    <property type="match status" value="1"/>
</dbReference>
<dbReference type="InterPro" id="IPR036388">
    <property type="entry name" value="WH-like_DNA-bd_sf"/>
</dbReference>
<dbReference type="InterPro" id="IPR016032">
    <property type="entry name" value="Sig_transdc_resp-reg_C-effctor"/>
</dbReference>
<dbReference type="InterPro" id="IPR011006">
    <property type="entry name" value="CheY-like_superfamily"/>
</dbReference>
<dbReference type="Pfam" id="PF00486">
    <property type="entry name" value="Trans_reg_C"/>
    <property type="match status" value="1"/>
</dbReference>
<organism evidence="6 7">
    <name type="scientific">Vibrio tubiashii</name>
    <dbReference type="NCBI Taxonomy" id="29498"/>
    <lineage>
        <taxon>Bacteria</taxon>
        <taxon>Pseudomonadati</taxon>
        <taxon>Pseudomonadota</taxon>
        <taxon>Gammaproteobacteria</taxon>
        <taxon>Vibrionales</taxon>
        <taxon>Vibrionaceae</taxon>
        <taxon>Vibrio</taxon>
        <taxon>Vibrio oreintalis group</taxon>
    </lineage>
</organism>
<dbReference type="InterPro" id="IPR001789">
    <property type="entry name" value="Sig_transdc_resp-reg_receiver"/>
</dbReference>
<dbReference type="PROSITE" id="PS51755">
    <property type="entry name" value="OMPR_PHOB"/>
    <property type="match status" value="1"/>
</dbReference>
<dbReference type="GO" id="GO:0006355">
    <property type="term" value="P:regulation of DNA-templated transcription"/>
    <property type="evidence" value="ECO:0007669"/>
    <property type="project" value="InterPro"/>
</dbReference>
<evidence type="ECO:0000256" key="3">
    <source>
        <dbReference type="PROSITE-ProRule" id="PRU01091"/>
    </source>
</evidence>
<dbReference type="SUPFAM" id="SSF46894">
    <property type="entry name" value="C-terminal effector domain of the bipartite response regulators"/>
    <property type="match status" value="1"/>
</dbReference>
<evidence type="ECO:0000313" key="7">
    <source>
        <dbReference type="Proteomes" id="UP000572722"/>
    </source>
</evidence>
<dbReference type="PROSITE" id="PS50110">
    <property type="entry name" value="RESPONSE_REGULATORY"/>
    <property type="match status" value="1"/>
</dbReference>
<dbReference type="GO" id="GO:0032993">
    <property type="term" value="C:protein-DNA complex"/>
    <property type="evidence" value="ECO:0007669"/>
    <property type="project" value="TreeGrafter"/>
</dbReference>
<dbReference type="PANTHER" id="PTHR48111">
    <property type="entry name" value="REGULATOR OF RPOS"/>
    <property type="match status" value="1"/>
</dbReference>
<dbReference type="CDD" id="cd00383">
    <property type="entry name" value="trans_reg_C"/>
    <property type="match status" value="1"/>
</dbReference>